<dbReference type="AlphaFoldDB" id="L1NGM0"/>
<reference evidence="2 3" key="1">
    <citation type="submission" date="2012-05" db="EMBL/GenBank/DDBJ databases">
        <authorList>
            <person name="Weinstock G."/>
            <person name="Sodergren E."/>
            <person name="Lobos E.A."/>
            <person name="Fulton L."/>
            <person name="Fulton R."/>
            <person name="Courtney L."/>
            <person name="Fronick C."/>
            <person name="O'Laughlin M."/>
            <person name="Godfrey J."/>
            <person name="Wilson R.M."/>
            <person name="Miner T."/>
            <person name="Farmer C."/>
            <person name="Delehaunty K."/>
            <person name="Cordes M."/>
            <person name="Minx P."/>
            <person name="Tomlinson C."/>
            <person name="Chen J."/>
            <person name="Wollam A."/>
            <person name="Pepin K.H."/>
            <person name="Bhonagiri V."/>
            <person name="Zhang X."/>
            <person name="Suruliraj S."/>
            <person name="Warren W."/>
            <person name="Mitreva M."/>
            <person name="Mardis E.R."/>
            <person name="Wilson R.K."/>
        </authorList>
    </citation>
    <scope>NUCLEOTIDE SEQUENCE [LARGE SCALE GENOMIC DNA]</scope>
    <source>
        <strain evidence="2 3">F0055</strain>
    </source>
</reference>
<dbReference type="Proteomes" id="UP000010433">
    <property type="component" value="Unassembled WGS sequence"/>
</dbReference>
<gene>
    <name evidence="2" type="ORF">HMPREF9151_00699</name>
</gene>
<keyword evidence="3" id="KW-1185">Reference proteome</keyword>
<name>L1NGM0_9BACT</name>
<dbReference type="EMBL" id="AMEP01000047">
    <property type="protein sequence ID" value="EKY02654.1"/>
    <property type="molecule type" value="Genomic_DNA"/>
</dbReference>
<dbReference type="STRING" id="1127699.HMPREF9151_00699"/>
<dbReference type="Pfam" id="PF18979">
    <property type="entry name" value="DUF5715"/>
    <property type="match status" value="1"/>
</dbReference>
<protein>
    <submittedName>
        <fullName evidence="2">Uncharacterized protein</fullName>
    </submittedName>
</protein>
<dbReference type="InterPro" id="IPR043769">
    <property type="entry name" value="DUF5715"/>
</dbReference>
<evidence type="ECO:0000313" key="2">
    <source>
        <dbReference type="EMBL" id="EKY02654.1"/>
    </source>
</evidence>
<proteinExistence type="predicted"/>
<sequence length="294" mass="33317">MIAAKLQKAFHNSALLAIFVPQKQRLSMRFTKNHFLKIFAACVLLLALIRVVFPSVAEPKAKERNTEEREATADTEESAAAQRASQPVRLTVGNTKFVKPDGSLIKNRIRSVPSYAQAFPDLNDVQLAEAYRYGVRPIANRSEAERRKAELVFIGASPYYTVDRLTSSIPYLVPRAAVLLHDIGRNFFDSLQIKGIPLHQIIVTSVLRSEDDIIKLRGHNANASENSCHRYGTTFDIAYNRYKTVEDPAGPARRKVRNDSLKWVLSEVLNDLRKDSRCYIKYEVKQGCFHITVR</sequence>
<comment type="caution">
    <text evidence="2">The sequence shown here is derived from an EMBL/GenBank/DDBJ whole genome shotgun (WGS) entry which is preliminary data.</text>
</comment>
<evidence type="ECO:0000313" key="3">
    <source>
        <dbReference type="Proteomes" id="UP000010433"/>
    </source>
</evidence>
<dbReference type="PATRIC" id="fig|1127699.3.peg.647"/>
<feature type="compositionally biased region" description="Basic and acidic residues" evidence="1">
    <location>
        <begin position="60"/>
        <end position="72"/>
    </location>
</feature>
<feature type="region of interest" description="Disordered" evidence="1">
    <location>
        <begin position="60"/>
        <end position="85"/>
    </location>
</feature>
<dbReference type="HOGENOM" id="CLU_070052_0_0_10"/>
<organism evidence="2 3">
    <name type="scientific">Hoylesella saccharolytica F0055</name>
    <dbReference type="NCBI Taxonomy" id="1127699"/>
    <lineage>
        <taxon>Bacteria</taxon>
        <taxon>Pseudomonadati</taxon>
        <taxon>Bacteroidota</taxon>
        <taxon>Bacteroidia</taxon>
        <taxon>Bacteroidales</taxon>
        <taxon>Prevotellaceae</taxon>
        <taxon>Hoylesella</taxon>
    </lineage>
</organism>
<accession>L1NGM0</accession>
<evidence type="ECO:0000256" key="1">
    <source>
        <dbReference type="SAM" id="MobiDB-lite"/>
    </source>
</evidence>